<dbReference type="HAMAP" id="MF_02065">
    <property type="entry name" value="MltG"/>
    <property type="match status" value="1"/>
</dbReference>
<evidence type="ECO:0000313" key="9">
    <source>
        <dbReference type="EMBL" id="OEU96685.1"/>
    </source>
</evidence>
<dbReference type="Proteomes" id="UP000176101">
    <property type="component" value="Unassembled WGS sequence"/>
</dbReference>
<dbReference type="RefSeq" id="WP_070197856.1">
    <property type="nucleotide sequence ID" value="NZ_LJGU01000135.1"/>
</dbReference>
<evidence type="ECO:0000256" key="4">
    <source>
        <dbReference type="ARBA" id="ARBA00023136"/>
    </source>
</evidence>
<comment type="similarity">
    <text evidence="7">Belongs to the transglycosylase MltG family.</text>
</comment>
<evidence type="ECO:0000313" key="10">
    <source>
        <dbReference type="Proteomes" id="UP000176101"/>
    </source>
</evidence>
<dbReference type="AlphaFoldDB" id="A0A1E7JYJ7"/>
<dbReference type="NCBIfam" id="TIGR00247">
    <property type="entry name" value="endolytic transglycosylase MltG"/>
    <property type="match status" value="1"/>
</dbReference>
<dbReference type="PANTHER" id="PTHR30518">
    <property type="entry name" value="ENDOLYTIC MUREIN TRANSGLYCOSYLASE"/>
    <property type="match status" value="1"/>
</dbReference>
<dbReference type="EC" id="4.2.2.29" evidence="7"/>
<dbReference type="Gene3D" id="3.30.1490.480">
    <property type="entry name" value="Endolytic murein transglycosylase"/>
    <property type="match status" value="1"/>
</dbReference>
<dbReference type="PATRIC" id="fig|1075402.3.peg.1200"/>
<keyword evidence="2 7" id="KW-0812">Transmembrane</keyword>
<feature type="region of interest" description="Disordered" evidence="8">
    <location>
        <begin position="1"/>
        <end position="219"/>
    </location>
</feature>
<proteinExistence type="inferred from homology"/>
<comment type="catalytic activity">
    <reaction evidence="7">
        <text>a peptidoglycan chain = a peptidoglycan chain with N-acetyl-1,6-anhydromuramyl-[peptide] at the reducing end + a peptidoglycan chain with N-acetylglucosamine at the non-reducing end.</text>
        <dbReference type="EC" id="4.2.2.29"/>
    </reaction>
</comment>
<dbReference type="GO" id="GO:0071555">
    <property type="term" value="P:cell wall organization"/>
    <property type="evidence" value="ECO:0007669"/>
    <property type="project" value="UniProtKB-KW"/>
</dbReference>
<evidence type="ECO:0000256" key="3">
    <source>
        <dbReference type="ARBA" id="ARBA00022989"/>
    </source>
</evidence>
<dbReference type="CDD" id="cd08010">
    <property type="entry name" value="MltG_like"/>
    <property type="match status" value="1"/>
</dbReference>
<feature type="compositionally biased region" description="Acidic residues" evidence="8">
    <location>
        <begin position="196"/>
        <end position="208"/>
    </location>
</feature>
<comment type="caution">
    <text evidence="9">The sequence shown here is derived from an EMBL/GenBank/DDBJ whole genome shotgun (WGS) entry which is preliminary data.</text>
</comment>
<gene>
    <name evidence="7" type="primary">mltG</name>
    <name evidence="9" type="ORF">AN216_18780</name>
</gene>
<keyword evidence="5 7" id="KW-0456">Lyase</keyword>
<keyword evidence="6 7" id="KW-0961">Cell wall biogenesis/degradation</keyword>
<evidence type="ECO:0000256" key="8">
    <source>
        <dbReference type="SAM" id="MobiDB-lite"/>
    </source>
</evidence>
<keyword evidence="10" id="KW-1185">Reference proteome</keyword>
<evidence type="ECO:0000256" key="5">
    <source>
        <dbReference type="ARBA" id="ARBA00023239"/>
    </source>
</evidence>
<evidence type="ECO:0000256" key="2">
    <source>
        <dbReference type="ARBA" id="ARBA00022692"/>
    </source>
</evidence>
<comment type="function">
    <text evidence="7">Functions as a peptidoglycan terminase that cleaves nascent peptidoglycan strands endolytically to terminate their elongation.</text>
</comment>
<evidence type="ECO:0000256" key="1">
    <source>
        <dbReference type="ARBA" id="ARBA00022475"/>
    </source>
</evidence>
<reference evidence="9 10" key="1">
    <citation type="journal article" date="2016" name="Front. Microbiol.">
        <title>Comparative Genomics Analysis of Streptomyces Species Reveals Their Adaptation to the Marine Environment and Their Diversity at the Genomic Level.</title>
        <authorList>
            <person name="Tian X."/>
            <person name="Zhang Z."/>
            <person name="Yang T."/>
            <person name="Chen M."/>
            <person name="Li J."/>
            <person name="Chen F."/>
            <person name="Yang J."/>
            <person name="Li W."/>
            <person name="Zhang B."/>
            <person name="Zhang Z."/>
            <person name="Wu J."/>
            <person name="Zhang C."/>
            <person name="Long L."/>
            <person name="Xiao J."/>
        </authorList>
    </citation>
    <scope>NUCLEOTIDE SEQUENCE [LARGE SCALE GENOMIC DNA]</scope>
    <source>
        <strain evidence="9 10">SCSIO 02100</strain>
    </source>
</reference>
<dbReference type="GO" id="GO:0008932">
    <property type="term" value="F:lytic endotransglycosylase activity"/>
    <property type="evidence" value="ECO:0007669"/>
    <property type="project" value="UniProtKB-UniRule"/>
</dbReference>
<name>A0A1E7JYJ7_9ACTN</name>
<keyword evidence="3 7" id="KW-1133">Transmembrane helix</keyword>
<dbReference type="GO" id="GO:0005886">
    <property type="term" value="C:plasma membrane"/>
    <property type="evidence" value="ECO:0007669"/>
    <property type="project" value="UniProtKB-SubCell"/>
</dbReference>
<dbReference type="EMBL" id="LJGU01000135">
    <property type="protein sequence ID" value="OEU96685.1"/>
    <property type="molecule type" value="Genomic_DNA"/>
</dbReference>
<evidence type="ECO:0000256" key="6">
    <source>
        <dbReference type="ARBA" id="ARBA00023316"/>
    </source>
</evidence>
<keyword evidence="4 7" id="KW-0472">Membrane</keyword>
<feature type="transmembrane region" description="Helical" evidence="7">
    <location>
        <begin position="221"/>
        <end position="244"/>
    </location>
</feature>
<accession>A0A1E7JYJ7</accession>
<dbReference type="OrthoDB" id="9814591at2"/>
<sequence>MTEYGRGPGSQPWHPEDPLYGDPGWDGGQPAAQQGGWEPYTGQQYEQSYDQQYQGYQYQQYPAHQDQGFAGSPDAYYQDPYQSSYQGQAFPGGGYQDQPYHDPHQQQAYQSGGHYHPAQQPYAGWEAQGGADPYGTGPQPHVYGTGQHPGYHSTGEPGQTARPGPAGPGGAGFPDPETGWDPGPDQGEHAFFAGGDDPDDGGADAEDGDDRRGRRGGKRRSGCACLVVTVLLAGGVGTLGYFGYQFYESRFGPAPDYSGNGSGTVQVEIPKGSSLSDMGNILKKSGVVKSHDAFVDAADENTKSAGIHAGVYTLQKQMSASAAIEMMLDPKSQSGLIVPEGLRATEIYELIDKKLEQKKGTTEKAAEAGGLGLPKWARGKPEGLLYPAKYTVGDNTTPKGLLRDMVERAESEYEKLGLESAAKKRDMTPRETVTVASLIQAEAQEDADFGKVARVIYNRLEKPMKLEFDSTINYAKGESKLNTTVEDTKFESPYNTYLHAGLPPGPIDNPGKQAMEAALEPTKGDWLFFVSVKPGDTRFTDNHDEHLRNVKAFNEYQREKRNSG</sequence>
<organism evidence="9 10">
    <name type="scientific">Streptomyces oceani</name>
    <dbReference type="NCBI Taxonomy" id="1075402"/>
    <lineage>
        <taxon>Bacteria</taxon>
        <taxon>Bacillati</taxon>
        <taxon>Actinomycetota</taxon>
        <taxon>Actinomycetes</taxon>
        <taxon>Kitasatosporales</taxon>
        <taxon>Streptomycetaceae</taxon>
        <taxon>Streptomyces</taxon>
    </lineage>
</organism>
<feature type="site" description="Important for catalytic activity" evidence="7">
    <location>
        <position position="442"/>
    </location>
</feature>
<comment type="subcellular location">
    <subcellularLocation>
        <location evidence="7">Cell membrane</location>
        <topology evidence="7">Single-pass membrane protein</topology>
    </subcellularLocation>
</comment>
<dbReference type="Pfam" id="PF02618">
    <property type="entry name" value="YceG"/>
    <property type="match status" value="1"/>
</dbReference>
<protein>
    <recommendedName>
        <fullName evidence="7">Endolytic murein transglycosylase</fullName>
        <ecNumber evidence="7">4.2.2.29</ecNumber>
    </recommendedName>
    <alternativeName>
        <fullName evidence="7">Peptidoglycan lytic transglycosylase</fullName>
    </alternativeName>
    <alternativeName>
        <fullName evidence="7">Peptidoglycan polymerization terminase</fullName>
    </alternativeName>
</protein>
<dbReference type="GO" id="GO:0009252">
    <property type="term" value="P:peptidoglycan biosynthetic process"/>
    <property type="evidence" value="ECO:0007669"/>
    <property type="project" value="UniProtKB-UniRule"/>
</dbReference>
<evidence type="ECO:0000256" key="7">
    <source>
        <dbReference type="HAMAP-Rule" id="MF_02065"/>
    </source>
</evidence>
<dbReference type="InterPro" id="IPR003770">
    <property type="entry name" value="MLTG-like"/>
</dbReference>
<dbReference type="PANTHER" id="PTHR30518:SF2">
    <property type="entry name" value="ENDOLYTIC MUREIN TRANSGLYCOSYLASE"/>
    <property type="match status" value="1"/>
</dbReference>
<feature type="compositionally biased region" description="Low complexity" evidence="8">
    <location>
        <begin position="43"/>
        <end position="61"/>
    </location>
</feature>
<keyword evidence="1 7" id="KW-1003">Cell membrane</keyword>
<dbReference type="STRING" id="1075402.AN216_18780"/>